<protein>
    <recommendedName>
        <fullName evidence="12">RNA polymerase sigma factor SigE</fullName>
    </recommendedName>
</protein>
<proteinExistence type="inferred from homology"/>
<feature type="domain" description="Putative zinc-finger" evidence="9">
    <location>
        <begin position="309"/>
        <end position="337"/>
    </location>
</feature>
<comment type="similarity">
    <text evidence="1">Belongs to the sigma-70 factor family. ECF subfamily.</text>
</comment>
<dbReference type="CDD" id="cd06171">
    <property type="entry name" value="Sigma70_r4"/>
    <property type="match status" value="1"/>
</dbReference>
<comment type="caution">
    <text evidence="10">The sequence shown here is derived from an EMBL/GenBank/DDBJ whole genome shotgun (WGS) entry which is preliminary data.</text>
</comment>
<evidence type="ECO:0000313" key="10">
    <source>
        <dbReference type="EMBL" id="GAA2924647.1"/>
    </source>
</evidence>
<dbReference type="InterPro" id="IPR014284">
    <property type="entry name" value="RNA_pol_sigma-70_dom"/>
</dbReference>
<dbReference type="NCBIfam" id="NF007229">
    <property type="entry name" value="PRK09647.1"/>
    <property type="match status" value="1"/>
</dbReference>
<evidence type="ECO:0000256" key="5">
    <source>
        <dbReference type="ARBA" id="ARBA00023163"/>
    </source>
</evidence>
<name>A0ABN3WQG1_STRTU</name>
<keyword evidence="11" id="KW-1185">Reference proteome</keyword>
<dbReference type="NCBIfam" id="TIGR02937">
    <property type="entry name" value="sigma70-ECF"/>
    <property type="match status" value="1"/>
</dbReference>
<feature type="compositionally biased region" description="Basic and acidic residues" evidence="6">
    <location>
        <begin position="284"/>
        <end position="294"/>
    </location>
</feature>
<dbReference type="EMBL" id="BAAAXZ010000079">
    <property type="protein sequence ID" value="GAA2924647.1"/>
    <property type="molecule type" value="Genomic_DNA"/>
</dbReference>
<keyword evidence="2" id="KW-0805">Transcription regulation</keyword>
<dbReference type="Gene3D" id="1.10.1740.10">
    <property type="match status" value="1"/>
</dbReference>
<feature type="region of interest" description="Disordered" evidence="6">
    <location>
        <begin position="360"/>
        <end position="419"/>
    </location>
</feature>
<dbReference type="InterPro" id="IPR007627">
    <property type="entry name" value="RNA_pol_sigma70_r2"/>
</dbReference>
<reference evidence="10 11" key="1">
    <citation type="journal article" date="2019" name="Int. J. Syst. Evol. Microbiol.">
        <title>The Global Catalogue of Microorganisms (GCM) 10K type strain sequencing project: providing services to taxonomists for standard genome sequencing and annotation.</title>
        <authorList>
            <consortium name="The Broad Institute Genomics Platform"/>
            <consortium name="The Broad Institute Genome Sequencing Center for Infectious Disease"/>
            <person name="Wu L."/>
            <person name="Ma J."/>
        </authorList>
    </citation>
    <scope>NUCLEOTIDE SEQUENCE [LARGE SCALE GENOMIC DNA]</scope>
    <source>
        <strain evidence="10 11">JCM 4087</strain>
    </source>
</reference>
<dbReference type="InterPro" id="IPR013324">
    <property type="entry name" value="RNA_pol_sigma_r3/r4-like"/>
</dbReference>
<evidence type="ECO:0000256" key="1">
    <source>
        <dbReference type="ARBA" id="ARBA00010641"/>
    </source>
</evidence>
<dbReference type="Gene3D" id="1.10.10.10">
    <property type="entry name" value="Winged helix-like DNA-binding domain superfamily/Winged helix DNA-binding domain"/>
    <property type="match status" value="1"/>
</dbReference>
<evidence type="ECO:0000259" key="8">
    <source>
        <dbReference type="Pfam" id="PF08281"/>
    </source>
</evidence>
<keyword evidence="5" id="KW-0804">Transcription</keyword>
<dbReference type="Pfam" id="PF08281">
    <property type="entry name" value="Sigma70_r4_2"/>
    <property type="match status" value="1"/>
</dbReference>
<dbReference type="SUPFAM" id="SSF88946">
    <property type="entry name" value="Sigma2 domain of RNA polymerase sigma factors"/>
    <property type="match status" value="1"/>
</dbReference>
<evidence type="ECO:0000256" key="6">
    <source>
        <dbReference type="SAM" id="MobiDB-lite"/>
    </source>
</evidence>
<keyword evidence="4" id="KW-0238">DNA-binding</keyword>
<dbReference type="InterPro" id="IPR013249">
    <property type="entry name" value="RNA_pol_sigma70_r4_t2"/>
</dbReference>
<feature type="domain" description="RNA polymerase sigma factor 70 region 4 type 2" evidence="8">
    <location>
        <begin position="208"/>
        <end position="259"/>
    </location>
</feature>
<organism evidence="10 11">
    <name type="scientific">Streptomyces thioluteus</name>
    <dbReference type="NCBI Taxonomy" id="66431"/>
    <lineage>
        <taxon>Bacteria</taxon>
        <taxon>Bacillati</taxon>
        <taxon>Actinomycetota</taxon>
        <taxon>Actinomycetes</taxon>
        <taxon>Kitasatosporales</taxon>
        <taxon>Streptomycetaceae</taxon>
        <taxon>Streptomyces</taxon>
    </lineage>
</organism>
<dbReference type="Gene3D" id="1.10.10.1320">
    <property type="entry name" value="Anti-sigma factor, zinc-finger domain"/>
    <property type="match status" value="1"/>
</dbReference>
<dbReference type="InterPro" id="IPR039425">
    <property type="entry name" value="RNA_pol_sigma-70-like"/>
</dbReference>
<dbReference type="PANTHER" id="PTHR43133:SF8">
    <property type="entry name" value="RNA POLYMERASE SIGMA FACTOR HI_1459-RELATED"/>
    <property type="match status" value="1"/>
</dbReference>
<dbReference type="PANTHER" id="PTHR43133">
    <property type="entry name" value="RNA POLYMERASE ECF-TYPE SIGMA FACTO"/>
    <property type="match status" value="1"/>
</dbReference>
<dbReference type="Proteomes" id="UP001501102">
    <property type="component" value="Unassembled WGS sequence"/>
</dbReference>
<accession>A0ABN3WQG1</accession>
<evidence type="ECO:0000256" key="2">
    <source>
        <dbReference type="ARBA" id="ARBA00023015"/>
    </source>
</evidence>
<dbReference type="Pfam" id="PF13490">
    <property type="entry name" value="zf-HC2"/>
    <property type="match status" value="1"/>
</dbReference>
<dbReference type="InterPro" id="IPR013325">
    <property type="entry name" value="RNA_pol_sigma_r2"/>
</dbReference>
<keyword evidence="3" id="KW-0731">Sigma factor</keyword>
<feature type="region of interest" description="Disordered" evidence="6">
    <location>
        <begin position="254"/>
        <end position="306"/>
    </location>
</feature>
<evidence type="ECO:0000313" key="11">
    <source>
        <dbReference type="Proteomes" id="UP001501102"/>
    </source>
</evidence>
<dbReference type="InterPro" id="IPR036388">
    <property type="entry name" value="WH-like_DNA-bd_sf"/>
</dbReference>
<evidence type="ECO:0000259" key="7">
    <source>
        <dbReference type="Pfam" id="PF04542"/>
    </source>
</evidence>
<evidence type="ECO:0000256" key="3">
    <source>
        <dbReference type="ARBA" id="ARBA00023082"/>
    </source>
</evidence>
<gene>
    <name evidence="10" type="ORF">GCM10020221_20790</name>
</gene>
<feature type="domain" description="RNA polymerase sigma-70 region 2" evidence="7">
    <location>
        <begin position="110"/>
        <end position="175"/>
    </location>
</feature>
<evidence type="ECO:0000259" key="9">
    <source>
        <dbReference type="Pfam" id="PF13490"/>
    </source>
</evidence>
<feature type="compositionally biased region" description="Basic residues" evidence="6">
    <location>
        <begin position="270"/>
        <end position="283"/>
    </location>
</feature>
<evidence type="ECO:0008006" key="12">
    <source>
        <dbReference type="Google" id="ProtNLM"/>
    </source>
</evidence>
<dbReference type="Pfam" id="PF04542">
    <property type="entry name" value="Sigma70_r2"/>
    <property type="match status" value="1"/>
</dbReference>
<dbReference type="InterPro" id="IPR027383">
    <property type="entry name" value="Znf_put"/>
</dbReference>
<feature type="compositionally biased region" description="Basic residues" evidence="6">
    <location>
        <begin position="383"/>
        <end position="392"/>
    </location>
</feature>
<dbReference type="SUPFAM" id="SSF88659">
    <property type="entry name" value="Sigma3 and sigma4 domains of RNA polymerase sigma factors"/>
    <property type="match status" value="1"/>
</dbReference>
<sequence length="419" mass="45222">MRGAVGVRSEPLVGPGADQTQKQVKIPYPELTGEVDMVGAPLDTTRADRGGAATCSGPRGVLSRFRRTAVEPKSVTDTADRSVTRIPATATFASDADSQAWTPPTWEEIVSTHSARVYRLAYRLTGNQHDAEDLTQEVFVRVFRSLSTYTPGTFEGWLHRITTNLFLDMVRRRQRIRFDALGDDAAERLPSREPSPQQHFNDTHFDADVQQALDTLAPEFRAAVVLCDIEGLSYEEIAATLGVKLGTVRSRIHRGRSHLPQGAPPPVPRRPCRAARRGGSRLRRPAERGGRDRVTGSGGQSPAEQHLGDRLAALVDGELGHESRERVLAHLATCGKCKAEADAQRRLKSVFAEAAPPAALRGAAGPAPGPAGHGDRRPGRAGIARRGRRRRCGPAASPERLRAAGRHLRAGAPGGPDAP</sequence>
<dbReference type="InterPro" id="IPR041916">
    <property type="entry name" value="Anti_sigma_zinc_sf"/>
</dbReference>
<feature type="region of interest" description="Disordered" evidence="6">
    <location>
        <begin position="1"/>
        <end position="21"/>
    </location>
</feature>
<evidence type="ECO:0000256" key="4">
    <source>
        <dbReference type="ARBA" id="ARBA00023125"/>
    </source>
</evidence>